<proteinExistence type="predicted"/>
<keyword evidence="4" id="KW-1185">Reference proteome</keyword>
<sequence length="381" mass="43144">MEFSKTPPFDDDDNLSSDNRSVENDSPCCARSVFNVNHAAVDYDENEPHTPPLTGPYKRRRVTKAISTGVEVDYMEETPKRKDNSVDHWESHVPDCENITEATQYKDVLVLVKCGDRDLPFKLREKERIDRFRVVATELSLQEIHTLPSLPSLPSHSQMQDYTNKGQAGTSSSCDGSVTVAITPMASSQVDGKAVEVYSSTETLPDDPCAIQDRRTVVSLQDETEEEDNGSGDEDNWLTKKKKKSQAITGSFSDSLTKFRTKAWRRATSGLKEAKAEAYSKQKFTCWDFSGDVTQIMKSWGFKDGLGLGRLNQGRRDIIQPIPLPYDVIRQGLGYSCNYIRREREDLLKQDAKYRENRCNVTTISSDGFADVRQEIQRKKR</sequence>
<accession>A0A8S2AW04</accession>
<dbReference type="PANTHER" id="PTHR34553:SF4">
    <property type="entry name" value="G1_S-SPECIFIC CYCLIN-E PROTEIN"/>
    <property type="match status" value="1"/>
</dbReference>
<name>A0A8S2AW04_ARAAE</name>
<dbReference type="PANTHER" id="PTHR34553">
    <property type="entry name" value="OS05G0597400 PROTEIN"/>
    <property type="match status" value="1"/>
</dbReference>
<dbReference type="InterPro" id="IPR000467">
    <property type="entry name" value="G_patch_dom"/>
</dbReference>
<feature type="region of interest" description="Disordered" evidence="1">
    <location>
        <begin position="148"/>
        <end position="170"/>
    </location>
</feature>
<protein>
    <recommendedName>
        <fullName evidence="2">G-patch domain-containing protein</fullName>
    </recommendedName>
</protein>
<dbReference type="Proteomes" id="UP000682877">
    <property type="component" value="Chromosome 7"/>
</dbReference>
<dbReference type="GO" id="GO:0003676">
    <property type="term" value="F:nucleic acid binding"/>
    <property type="evidence" value="ECO:0007669"/>
    <property type="project" value="InterPro"/>
</dbReference>
<reference evidence="3" key="1">
    <citation type="submission" date="2021-01" db="EMBL/GenBank/DDBJ databases">
        <authorList>
            <person name="Bezrukov I."/>
        </authorList>
    </citation>
    <scope>NUCLEOTIDE SEQUENCE</scope>
</reference>
<evidence type="ECO:0000313" key="4">
    <source>
        <dbReference type="Proteomes" id="UP000682877"/>
    </source>
</evidence>
<feature type="region of interest" description="Disordered" evidence="1">
    <location>
        <begin position="1"/>
        <end position="27"/>
    </location>
</feature>
<feature type="compositionally biased region" description="Acidic residues" evidence="1">
    <location>
        <begin position="222"/>
        <end position="236"/>
    </location>
</feature>
<dbReference type="PROSITE" id="PS50174">
    <property type="entry name" value="G_PATCH"/>
    <property type="match status" value="1"/>
</dbReference>
<organism evidence="3 4">
    <name type="scientific">Arabidopsis arenosa</name>
    <name type="common">Sand rock-cress</name>
    <name type="synonym">Cardaminopsis arenosa</name>
    <dbReference type="NCBI Taxonomy" id="38785"/>
    <lineage>
        <taxon>Eukaryota</taxon>
        <taxon>Viridiplantae</taxon>
        <taxon>Streptophyta</taxon>
        <taxon>Embryophyta</taxon>
        <taxon>Tracheophyta</taxon>
        <taxon>Spermatophyta</taxon>
        <taxon>Magnoliopsida</taxon>
        <taxon>eudicotyledons</taxon>
        <taxon>Gunneridae</taxon>
        <taxon>Pentapetalae</taxon>
        <taxon>rosids</taxon>
        <taxon>malvids</taxon>
        <taxon>Brassicales</taxon>
        <taxon>Brassicaceae</taxon>
        <taxon>Camelineae</taxon>
        <taxon>Arabidopsis</taxon>
    </lineage>
</organism>
<feature type="compositionally biased region" description="Polar residues" evidence="1">
    <location>
        <begin position="156"/>
        <end position="170"/>
    </location>
</feature>
<evidence type="ECO:0000313" key="3">
    <source>
        <dbReference type="EMBL" id="CAE6201715.1"/>
    </source>
</evidence>
<feature type="domain" description="G-patch" evidence="2">
    <location>
        <begin position="289"/>
        <end position="338"/>
    </location>
</feature>
<feature type="region of interest" description="Disordered" evidence="1">
    <location>
        <begin position="219"/>
        <end position="242"/>
    </location>
</feature>
<dbReference type="EMBL" id="LR999457">
    <property type="protein sequence ID" value="CAE6201715.1"/>
    <property type="molecule type" value="Genomic_DNA"/>
</dbReference>
<dbReference type="AlphaFoldDB" id="A0A8S2AW04"/>
<gene>
    <name evidence="3" type="ORF">AARE701A_LOCUS19818</name>
</gene>
<evidence type="ECO:0000256" key="1">
    <source>
        <dbReference type="SAM" id="MobiDB-lite"/>
    </source>
</evidence>
<evidence type="ECO:0000259" key="2">
    <source>
        <dbReference type="PROSITE" id="PS50174"/>
    </source>
</evidence>